<sequence>MHLCYPLPVVQQPSGVSAGLALMLVPLNGFAGTVQDGHGAGQTQRIMSIGTGMLYAVAPAPTPPSQVLGGLVVTGQSQLPPPPDDPCDVCGCELPGGLDLRSTNPAGGTWVTCGHCLATAVVTESG</sequence>
<comment type="caution">
    <text evidence="1">The sequence shown here is derived from an EMBL/GenBank/DDBJ whole genome shotgun (WGS) entry which is preliminary data.</text>
</comment>
<dbReference type="EMBL" id="BAAAZA010000051">
    <property type="protein sequence ID" value="GAA3902603.1"/>
    <property type="molecule type" value="Genomic_DNA"/>
</dbReference>
<evidence type="ECO:0000313" key="2">
    <source>
        <dbReference type="Proteomes" id="UP001501563"/>
    </source>
</evidence>
<protein>
    <submittedName>
        <fullName evidence="1">Uncharacterized protein</fullName>
    </submittedName>
</protein>
<name>A0ABP7LKB2_9ACTN</name>
<evidence type="ECO:0000313" key="1">
    <source>
        <dbReference type="EMBL" id="GAA3902603.1"/>
    </source>
</evidence>
<reference evidence="2" key="1">
    <citation type="journal article" date="2019" name="Int. J. Syst. Evol. Microbiol.">
        <title>The Global Catalogue of Microorganisms (GCM) 10K type strain sequencing project: providing services to taxonomists for standard genome sequencing and annotation.</title>
        <authorList>
            <consortium name="The Broad Institute Genomics Platform"/>
            <consortium name="The Broad Institute Genome Sequencing Center for Infectious Disease"/>
            <person name="Wu L."/>
            <person name="Ma J."/>
        </authorList>
    </citation>
    <scope>NUCLEOTIDE SEQUENCE [LARGE SCALE GENOMIC DNA]</scope>
    <source>
        <strain evidence="2">JCM 16578</strain>
    </source>
</reference>
<dbReference type="Proteomes" id="UP001501563">
    <property type="component" value="Unassembled WGS sequence"/>
</dbReference>
<proteinExistence type="predicted"/>
<gene>
    <name evidence="1" type="ORF">GCM10022207_84600</name>
</gene>
<keyword evidence="2" id="KW-1185">Reference proteome</keyword>
<organism evidence="1 2">
    <name type="scientific">Streptomyces lannensis</name>
    <dbReference type="NCBI Taxonomy" id="766498"/>
    <lineage>
        <taxon>Bacteria</taxon>
        <taxon>Bacillati</taxon>
        <taxon>Actinomycetota</taxon>
        <taxon>Actinomycetes</taxon>
        <taxon>Kitasatosporales</taxon>
        <taxon>Streptomycetaceae</taxon>
        <taxon>Streptomyces</taxon>
    </lineage>
</organism>
<accession>A0ABP7LKB2</accession>